<organism evidence="1 2">
    <name type="scientific">Theropithecus gelada</name>
    <name type="common">Gelada baboon</name>
    <dbReference type="NCBI Taxonomy" id="9565"/>
    <lineage>
        <taxon>Eukaryota</taxon>
        <taxon>Metazoa</taxon>
        <taxon>Chordata</taxon>
        <taxon>Craniata</taxon>
        <taxon>Vertebrata</taxon>
        <taxon>Euteleostomi</taxon>
        <taxon>Mammalia</taxon>
        <taxon>Eutheria</taxon>
        <taxon>Euarchontoglires</taxon>
        <taxon>Primates</taxon>
        <taxon>Haplorrhini</taxon>
        <taxon>Catarrhini</taxon>
        <taxon>Cercopithecidae</taxon>
        <taxon>Cercopithecinae</taxon>
        <taxon>Theropithecus</taxon>
    </lineage>
</organism>
<dbReference type="Ensembl" id="ENSTGET00000043512.1">
    <property type="protein sequence ID" value="ENSTGEP00000036674.1"/>
    <property type="gene ID" value="ENSTGEG00000029168.1"/>
</dbReference>
<dbReference type="AlphaFoldDB" id="A0A8D2GLC9"/>
<dbReference type="Proteomes" id="UP000694411">
    <property type="component" value="Chromosome 9"/>
</dbReference>
<reference evidence="1" key="2">
    <citation type="submission" date="2025-08" db="UniProtKB">
        <authorList>
            <consortium name="Ensembl"/>
        </authorList>
    </citation>
    <scope>IDENTIFICATION</scope>
</reference>
<accession>A0A8D2GLC9</accession>
<reference evidence="1" key="1">
    <citation type="submission" date="2018-05" db="EMBL/GenBank/DDBJ databases">
        <title>Whole genome of Theropithecus gelada.</title>
        <authorList>
            <person name="Chiou K.L."/>
            <person name="Snyder-Mackler N."/>
        </authorList>
    </citation>
    <scope>NUCLEOTIDE SEQUENCE [LARGE SCALE GENOMIC DNA]</scope>
</reference>
<sequence length="89" mass="9860">METTFGFLLRCHSIDPVTRMVSNLTNLMAYIGEAIVKPLDCLNLDMLYCASGLSVTENVAVSTGKDWGNFFLNIVIYKGKLLLEANIAR</sequence>
<keyword evidence="2" id="KW-1185">Reference proteome</keyword>
<evidence type="ECO:0000313" key="1">
    <source>
        <dbReference type="Ensembl" id="ENSTGEP00000036674.1"/>
    </source>
</evidence>
<reference evidence="1" key="3">
    <citation type="submission" date="2025-09" db="UniProtKB">
        <authorList>
            <consortium name="Ensembl"/>
        </authorList>
    </citation>
    <scope>IDENTIFICATION</scope>
</reference>
<name>A0A8D2GLC9_THEGE</name>
<evidence type="ECO:0000313" key="2">
    <source>
        <dbReference type="Proteomes" id="UP000694411"/>
    </source>
</evidence>
<protein>
    <submittedName>
        <fullName evidence="1">Uncharacterized protein</fullName>
    </submittedName>
</protein>
<proteinExistence type="predicted"/>